<dbReference type="AlphaFoldDB" id="A0A2N1MIQ3"/>
<evidence type="ECO:0000313" key="2">
    <source>
        <dbReference type="Proteomes" id="UP000233469"/>
    </source>
</evidence>
<reference evidence="1 2" key="2">
    <citation type="submission" date="2017-10" db="EMBL/GenBank/DDBJ databases">
        <title>Extensive intraspecific genome diversity in a model arbuscular mycorrhizal fungus.</title>
        <authorList>
            <person name="Chen E.C.H."/>
            <person name="Morin E."/>
            <person name="Baudet D."/>
            <person name="Noel J."/>
            <person name="Ndikumana S."/>
            <person name="Charron P."/>
            <person name="St-Onge C."/>
            <person name="Giorgi J."/>
            <person name="Grigoriev I.V."/>
            <person name="Roux C."/>
            <person name="Martin F.M."/>
            <person name="Corradi N."/>
        </authorList>
    </citation>
    <scope>NUCLEOTIDE SEQUENCE [LARGE SCALE GENOMIC DNA]</scope>
    <source>
        <strain evidence="1 2">C2</strain>
    </source>
</reference>
<dbReference type="EMBL" id="LLXL01002194">
    <property type="protein sequence ID" value="PKK61513.1"/>
    <property type="molecule type" value="Genomic_DNA"/>
</dbReference>
<proteinExistence type="predicted"/>
<dbReference type="VEuPathDB" id="FungiDB:RhiirFUN_007212"/>
<dbReference type="Proteomes" id="UP000233469">
    <property type="component" value="Unassembled WGS sequence"/>
</dbReference>
<accession>A0A2N1MIQ3</accession>
<dbReference type="VEuPathDB" id="FungiDB:FUN_005036"/>
<comment type="caution">
    <text evidence="1">The sequence shown here is derived from an EMBL/GenBank/DDBJ whole genome shotgun (WGS) entry which is preliminary data.</text>
</comment>
<name>A0A2N1MIQ3_9GLOM</name>
<sequence length="165" mass="18720">MQQNVELEIYGRITADDSGRKISFMILKRARLPLFAGILDISECLLFYGSQIYQKLVLFQNGLNGLKILIAACDKGAIEQLSVYVALGKNSMLTWIWKRCWVSKGLLRWRHFVAGLYFTFLAKTNKGGTYAKQRTNKSVSEMNILNKIVFVGDALVGNEELTKFN</sequence>
<evidence type="ECO:0000313" key="1">
    <source>
        <dbReference type="EMBL" id="PKK61513.1"/>
    </source>
</evidence>
<protein>
    <submittedName>
        <fullName evidence="1">Uncharacterized protein</fullName>
    </submittedName>
</protein>
<reference evidence="1 2" key="1">
    <citation type="submission" date="2016-04" db="EMBL/GenBank/DDBJ databases">
        <title>Genome analyses suggest a sexual origin of heterokaryosis in a supposedly ancient asexual fungus.</title>
        <authorList>
            <person name="Ropars J."/>
            <person name="Sedzielewska K."/>
            <person name="Noel J."/>
            <person name="Charron P."/>
            <person name="Farinelli L."/>
            <person name="Marton T."/>
            <person name="Kruger M."/>
            <person name="Pelin A."/>
            <person name="Brachmann A."/>
            <person name="Corradi N."/>
        </authorList>
    </citation>
    <scope>NUCLEOTIDE SEQUENCE [LARGE SCALE GENOMIC DNA]</scope>
    <source>
        <strain evidence="1 2">C2</strain>
    </source>
</reference>
<gene>
    <name evidence="1" type="ORF">RhiirC2_856211</name>
</gene>
<organism evidence="1 2">
    <name type="scientific">Rhizophagus irregularis</name>
    <dbReference type="NCBI Taxonomy" id="588596"/>
    <lineage>
        <taxon>Eukaryota</taxon>
        <taxon>Fungi</taxon>
        <taxon>Fungi incertae sedis</taxon>
        <taxon>Mucoromycota</taxon>
        <taxon>Glomeromycotina</taxon>
        <taxon>Glomeromycetes</taxon>
        <taxon>Glomerales</taxon>
        <taxon>Glomeraceae</taxon>
        <taxon>Rhizophagus</taxon>
    </lineage>
</organism>